<name>S0B1G5_ENTIV</name>
<reference evidence="1" key="1">
    <citation type="submission" date="2012-06" db="EMBL/GenBank/DDBJ databases">
        <title>Short 5' UTR of Entamoeba genes.</title>
        <authorList>
            <person name="Hiranuka K."/>
            <person name="Kumagai M."/>
            <person name="Wakaguri H."/>
            <person name="Suzuki Y."/>
            <person name="Sugano S."/>
            <person name="Watanabe J."/>
            <person name="Makioka A."/>
        </authorList>
    </citation>
    <scope>NUCLEOTIDE SEQUENCE</scope>
    <source>
        <strain evidence="1">IP1</strain>
    </source>
</reference>
<protein>
    <submittedName>
        <fullName evidence="1">Uncharacterized protein</fullName>
    </submittedName>
</protein>
<sequence length="402" mass="46484">MKSLKTFQKEVKRLVKAMNGIKATKSKSFFKLTNPEDALKESLSKVDQMFESDFIQTAQLTPEITLDLLSLWANSNEFILRLPHHTYTLDVFKLIHRIINIKQIQPIALADFPAPDEMDPTTEKILEIYFNNTCKTTLFLLFALNGSSSIRNIVEQNKKRYSPPIGAIPKVEHTKTLSFYRSVEGLNSEYTDIVAKILVEFTMRIPGMYELILEKVDTFGSTSPRKSVEILREEVKMEFPSFRKWESFGNFVSSKNSRSKSFGESIYCVEQYWLLHFEARSEFAIRYYKYWAEYAQKDCPKDAIETYPGFSIFKKELTQLFVQDKATSLSIGNTLAAFGILEEDGIHAILNFRFKDQKSRKEETEKIVDVYKGIFSYLKEKGISTANYNDLPLLDEYNKLSA</sequence>
<dbReference type="AlphaFoldDB" id="S0B1G5"/>
<accession>S0B1G5</accession>
<organism evidence="1">
    <name type="scientific">Entamoeba invadens</name>
    <dbReference type="NCBI Taxonomy" id="33085"/>
    <lineage>
        <taxon>Eukaryota</taxon>
        <taxon>Amoebozoa</taxon>
        <taxon>Evosea</taxon>
        <taxon>Archamoebae</taxon>
        <taxon>Mastigamoebida</taxon>
        <taxon>Entamoebidae</taxon>
        <taxon>Entamoeba</taxon>
    </lineage>
</organism>
<proteinExistence type="evidence at transcript level"/>
<dbReference type="PANTHER" id="PTHR35397">
    <property type="entry name" value="C2 DOMAIN-CONTAINING PROTEIN-RELATED"/>
    <property type="match status" value="1"/>
</dbReference>
<dbReference type="EMBL" id="AK423210">
    <property type="protein sequence ID" value="BAN41635.1"/>
    <property type="molecule type" value="mRNA"/>
</dbReference>
<dbReference type="VEuPathDB" id="AmoebaDB:EIN_078980"/>
<dbReference type="PANTHER" id="PTHR35397:SF1">
    <property type="entry name" value="ARMADILLO-LIKE HELICAL DOMAIN-CONTAINING PROTEIN"/>
    <property type="match status" value="1"/>
</dbReference>
<evidence type="ECO:0000313" key="1">
    <source>
        <dbReference type="EMBL" id="BAN41635.1"/>
    </source>
</evidence>